<dbReference type="KEGG" id="val:VDBG_04473"/>
<dbReference type="AlphaFoldDB" id="C9SJK2"/>
<reference evidence="2" key="1">
    <citation type="journal article" date="2011" name="PLoS Pathog.">
        <title>Comparative genomics yields insights into niche adaptation of plant vascular wilt pathogens.</title>
        <authorList>
            <person name="Klosterman S.J."/>
            <person name="Subbarao K.V."/>
            <person name="Kang S."/>
            <person name="Veronese P."/>
            <person name="Gold S.E."/>
            <person name="Thomma B.P.H.J."/>
            <person name="Chen Z."/>
            <person name="Henrissat B."/>
            <person name="Lee Y.-H."/>
            <person name="Park J."/>
            <person name="Garcia-Pedrajas M.D."/>
            <person name="Barbara D.J."/>
            <person name="Anchieta A."/>
            <person name="de Jonge R."/>
            <person name="Santhanam P."/>
            <person name="Maruthachalam K."/>
            <person name="Atallah Z."/>
            <person name="Amyotte S.G."/>
            <person name="Paz Z."/>
            <person name="Inderbitzin P."/>
            <person name="Hayes R.J."/>
            <person name="Heiman D.I."/>
            <person name="Young S."/>
            <person name="Zeng Q."/>
            <person name="Engels R."/>
            <person name="Galagan J."/>
            <person name="Cuomo C.A."/>
            <person name="Dobinson K.F."/>
            <person name="Ma L.-J."/>
        </authorList>
    </citation>
    <scope>NUCLEOTIDE SEQUENCE [LARGE SCALE GENOMIC DNA]</scope>
    <source>
        <strain evidence="2">VaMs.102 / ATCC MYA-4576 / FGSC 10136</strain>
    </source>
</reference>
<dbReference type="Proteomes" id="UP000008698">
    <property type="component" value="Unassembled WGS sequence"/>
</dbReference>
<evidence type="ECO:0000313" key="2">
    <source>
        <dbReference type="Proteomes" id="UP000008698"/>
    </source>
</evidence>
<proteinExistence type="predicted"/>
<dbReference type="GeneID" id="9530081"/>
<keyword evidence="2" id="KW-1185">Reference proteome</keyword>
<accession>C9SJK2</accession>
<gene>
    <name evidence="1" type="ORF">VDBG_04473</name>
</gene>
<organism evidence="2">
    <name type="scientific">Verticillium alfalfae (strain VaMs.102 / ATCC MYA-4576 / FGSC 10136)</name>
    <name type="common">Verticillium wilt of alfalfa</name>
    <name type="synonym">Verticillium albo-atrum</name>
    <dbReference type="NCBI Taxonomy" id="526221"/>
    <lineage>
        <taxon>Eukaryota</taxon>
        <taxon>Fungi</taxon>
        <taxon>Dikarya</taxon>
        <taxon>Ascomycota</taxon>
        <taxon>Pezizomycotina</taxon>
        <taxon>Sordariomycetes</taxon>
        <taxon>Hypocreomycetidae</taxon>
        <taxon>Glomerellales</taxon>
        <taxon>Plectosphaerellaceae</taxon>
        <taxon>Verticillium</taxon>
    </lineage>
</organism>
<dbReference type="HOGENOM" id="CLU_2414968_0_0_1"/>
<dbReference type="EMBL" id="DS985218">
    <property type="protein sequence ID" value="EEY18364.1"/>
    <property type="molecule type" value="Genomic_DNA"/>
</dbReference>
<evidence type="ECO:0000313" key="1">
    <source>
        <dbReference type="EMBL" id="EEY18364.1"/>
    </source>
</evidence>
<dbReference type="RefSeq" id="XP_003004867.1">
    <property type="nucleotide sequence ID" value="XM_003004821.1"/>
</dbReference>
<name>C9SJK2_VERA1</name>
<protein>
    <submittedName>
        <fullName evidence="1">Predicted protein</fullName>
    </submittedName>
</protein>
<sequence length="101" mass="11442">MTDMSVDLAIWQRMREDQLEDVKCEWGEEGDKLLGKGEAEGDAQGEGCIEKRHRQPFVSLHIVSDDLLLGQKQSASQLAWLLHELMARTKTEQSRTRGGEC</sequence>